<evidence type="ECO:0000256" key="4">
    <source>
        <dbReference type="ARBA" id="ARBA00022801"/>
    </source>
</evidence>
<keyword evidence="11" id="KW-1185">Reference proteome</keyword>
<dbReference type="InterPro" id="IPR050925">
    <property type="entry name" value="Rhomboid_protease_S54"/>
</dbReference>
<evidence type="ECO:0000256" key="6">
    <source>
        <dbReference type="ARBA" id="ARBA00023136"/>
    </source>
</evidence>
<dbReference type="InterPro" id="IPR035952">
    <property type="entry name" value="Rhomboid-like_sf"/>
</dbReference>
<protein>
    <submittedName>
        <fullName evidence="10">Membrane associated rhomboid family serine protease</fullName>
    </submittedName>
</protein>
<evidence type="ECO:0000256" key="5">
    <source>
        <dbReference type="ARBA" id="ARBA00022989"/>
    </source>
</evidence>
<evidence type="ECO:0000313" key="11">
    <source>
        <dbReference type="Proteomes" id="UP000520814"/>
    </source>
</evidence>
<evidence type="ECO:0000259" key="9">
    <source>
        <dbReference type="Pfam" id="PF01694"/>
    </source>
</evidence>
<gene>
    <name evidence="10" type="ORF">HNQ39_000765</name>
</gene>
<comment type="subcellular location">
    <subcellularLocation>
        <location evidence="1">Membrane</location>
        <topology evidence="1">Multi-pass membrane protein</topology>
    </subcellularLocation>
</comment>
<dbReference type="GO" id="GO:0016020">
    <property type="term" value="C:membrane"/>
    <property type="evidence" value="ECO:0007669"/>
    <property type="project" value="UniProtKB-SubCell"/>
</dbReference>
<dbReference type="SUPFAM" id="SSF144091">
    <property type="entry name" value="Rhomboid-like"/>
    <property type="match status" value="1"/>
</dbReference>
<dbReference type="GO" id="GO:0004252">
    <property type="term" value="F:serine-type endopeptidase activity"/>
    <property type="evidence" value="ECO:0007669"/>
    <property type="project" value="InterPro"/>
</dbReference>
<evidence type="ECO:0000256" key="1">
    <source>
        <dbReference type="ARBA" id="ARBA00004141"/>
    </source>
</evidence>
<feature type="domain" description="Peptidase S54 rhomboid" evidence="9">
    <location>
        <begin position="56"/>
        <end position="215"/>
    </location>
</feature>
<proteinExistence type="inferred from homology"/>
<feature type="compositionally biased region" description="Basic and acidic residues" evidence="7">
    <location>
        <begin position="439"/>
        <end position="458"/>
    </location>
</feature>
<dbReference type="PANTHER" id="PTHR43731:SF14">
    <property type="entry name" value="PRESENILIN-ASSOCIATED RHOMBOID-LIKE PROTEIN, MITOCHONDRIAL"/>
    <property type="match status" value="1"/>
</dbReference>
<keyword evidence="4" id="KW-0378">Hydrolase</keyword>
<evidence type="ECO:0000256" key="8">
    <source>
        <dbReference type="SAM" id="Phobius"/>
    </source>
</evidence>
<dbReference type="AlphaFoldDB" id="A0A7W9SNB4"/>
<dbReference type="InterPro" id="IPR011990">
    <property type="entry name" value="TPR-like_helical_dom_sf"/>
</dbReference>
<feature type="transmembrane region" description="Helical" evidence="8">
    <location>
        <begin position="94"/>
        <end position="116"/>
    </location>
</feature>
<comment type="caution">
    <text evidence="10">The sequence shown here is derived from an EMBL/GenBank/DDBJ whole genome shotgun (WGS) entry which is preliminary data.</text>
</comment>
<dbReference type="InterPro" id="IPR022764">
    <property type="entry name" value="Peptidase_S54_rhomboid_dom"/>
</dbReference>
<keyword evidence="6 8" id="KW-0472">Membrane</keyword>
<comment type="similarity">
    <text evidence="2">Belongs to the peptidase S54 family.</text>
</comment>
<keyword evidence="10" id="KW-0645">Protease</keyword>
<feature type="transmembrane region" description="Helical" evidence="8">
    <location>
        <begin position="172"/>
        <end position="192"/>
    </location>
</feature>
<feature type="transmembrane region" description="Helical" evidence="8">
    <location>
        <begin position="198"/>
        <end position="214"/>
    </location>
</feature>
<reference evidence="10 11" key="1">
    <citation type="submission" date="2020-08" db="EMBL/GenBank/DDBJ databases">
        <title>Genomic Encyclopedia of Type Strains, Phase IV (KMG-IV): sequencing the most valuable type-strain genomes for metagenomic binning, comparative biology and taxonomic classification.</title>
        <authorList>
            <person name="Goeker M."/>
        </authorList>
    </citation>
    <scope>NUCLEOTIDE SEQUENCE [LARGE SCALE GENOMIC DNA]</scope>
    <source>
        <strain evidence="10 11">DSM 23562</strain>
    </source>
</reference>
<feature type="transmembrane region" description="Helical" evidence="8">
    <location>
        <begin position="128"/>
        <end position="151"/>
    </location>
</feature>
<evidence type="ECO:0000313" key="10">
    <source>
        <dbReference type="EMBL" id="MBB6049003.1"/>
    </source>
</evidence>
<name>A0A7W9SNB4_ARMRO</name>
<dbReference type="Proteomes" id="UP000520814">
    <property type="component" value="Unassembled WGS sequence"/>
</dbReference>
<dbReference type="EMBL" id="JACHGW010000001">
    <property type="protein sequence ID" value="MBB6049003.1"/>
    <property type="molecule type" value="Genomic_DNA"/>
</dbReference>
<dbReference type="Gene3D" id="1.25.40.10">
    <property type="entry name" value="Tetratricopeptide repeat domain"/>
    <property type="match status" value="1"/>
</dbReference>
<dbReference type="RefSeq" id="WP_184192623.1">
    <property type="nucleotide sequence ID" value="NZ_JACHGW010000001.1"/>
</dbReference>
<keyword evidence="3 8" id="KW-0812">Transmembrane</keyword>
<evidence type="ECO:0000256" key="7">
    <source>
        <dbReference type="SAM" id="MobiDB-lite"/>
    </source>
</evidence>
<accession>A0A7W9SNB4</accession>
<evidence type="ECO:0000256" key="3">
    <source>
        <dbReference type="ARBA" id="ARBA00022692"/>
    </source>
</evidence>
<dbReference type="PANTHER" id="PTHR43731">
    <property type="entry name" value="RHOMBOID PROTEASE"/>
    <property type="match status" value="1"/>
</dbReference>
<keyword evidence="5 8" id="KW-1133">Transmembrane helix</keyword>
<feature type="transmembrane region" description="Helical" evidence="8">
    <location>
        <begin position="12"/>
        <end position="38"/>
    </location>
</feature>
<sequence>MIPYRAKNPPERFPYATIGLIVINSLIFFCTSQYAIVIREGVVHDWALSHNTFSPVRMVSSMFLHGSLMHLLGNMLFLWLFGAAVEGRLGIGKYLLVYLLCGLAGDGLHEVMVGLFQPERFSLGASGAIMGLAGAYLYLFPFARICIFWGWNYWRFAAGLGWTSEWQAQWVILYYLGFDILNGFLTTTVGMASGVANFAHIGGAGAGFLLVLALRERRDTHEASEAQALRSEYGGDYHGLPLQDLEALVQREPDNLDLVTTFCHKALFGPLGNTAPLARSLFLEKADKLVQEGDPDTVTRLALLLAAGPGEVPTGILLRLAARQEREGDFGQAEQLLRRVLSFGDSGPDAEMVWARLARLTEQSMGDKARAVQLYTEQLIRFPNGAQSTYARTALQRLGSPLPPAGAMPTPQAPSTKPTGAPAPEVAPNTMPTLQAPRRKPEAEGDTPKPGYNDEGKSAEASGLRPIGG</sequence>
<dbReference type="GO" id="GO:0006508">
    <property type="term" value="P:proteolysis"/>
    <property type="evidence" value="ECO:0007669"/>
    <property type="project" value="UniProtKB-KW"/>
</dbReference>
<dbReference type="Gene3D" id="1.20.1540.10">
    <property type="entry name" value="Rhomboid-like"/>
    <property type="match status" value="1"/>
</dbReference>
<organism evidence="10 11">
    <name type="scientific">Armatimonas rosea</name>
    <dbReference type="NCBI Taxonomy" id="685828"/>
    <lineage>
        <taxon>Bacteria</taxon>
        <taxon>Bacillati</taxon>
        <taxon>Armatimonadota</taxon>
        <taxon>Armatimonadia</taxon>
        <taxon>Armatimonadales</taxon>
        <taxon>Armatimonadaceae</taxon>
        <taxon>Armatimonas</taxon>
    </lineage>
</organism>
<feature type="region of interest" description="Disordered" evidence="7">
    <location>
        <begin position="398"/>
        <end position="469"/>
    </location>
</feature>
<dbReference type="Pfam" id="PF01694">
    <property type="entry name" value="Rhomboid"/>
    <property type="match status" value="1"/>
</dbReference>
<evidence type="ECO:0000256" key="2">
    <source>
        <dbReference type="ARBA" id="ARBA00009045"/>
    </source>
</evidence>
<feature type="transmembrane region" description="Helical" evidence="8">
    <location>
        <begin position="58"/>
        <end position="82"/>
    </location>
</feature>